<dbReference type="Proteomes" id="UP001168096">
    <property type="component" value="Unassembled WGS sequence"/>
</dbReference>
<dbReference type="EMBL" id="JASNRB020000054">
    <property type="protein sequence ID" value="MFJ1472531.1"/>
    <property type="molecule type" value="Genomic_DNA"/>
</dbReference>
<comment type="caution">
    <text evidence="1">The sequence shown here is derived from an EMBL/GenBank/DDBJ whole genome shotgun (WGS) entry which is preliminary data.</text>
</comment>
<organism evidence="1 2">
    <name type="scientific">Massilia orientalis</name>
    <dbReference type="NCBI Taxonomy" id="3050128"/>
    <lineage>
        <taxon>Bacteria</taxon>
        <taxon>Pseudomonadati</taxon>
        <taxon>Pseudomonadota</taxon>
        <taxon>Betaproteobacteria</taxon>
        <taxon>Burkholderiales</taxon>
        <taxon>Oxalobacteraceae</taxon>
        <taxon>Telluria group</taxon>
        <taxon>Massilia</taxon>
    </lineage>
</organism>
<protein>
    <submittedName>
        <fullName evidence="1">PAAR domain-containing protein</fullName>
    </submittedName>
</protein>
<reference evidence="1" key="1">
    <citation type="submission" date="2024-11" db="EMBL/GenBank/DDBJ databases">
        <title>Description of Massilia orientalis sp. nov., isolated from rhizosphere soil of Ageratina adenophora.</title>
        <authorList>
            <person name="Wang Y."/>
        </authorList>
    </citation>
    <scope>NUCLEOTIDE SEQUENCE</scope>
    <source>
        <strain evidence="1">YIM B02787</strain>
    </source>
</reference>
<evidence type="ECO:0000313" key="2">
    <source>
        <dbReference type="Proteomes" id="UP001168096"/>
    </source>
</evidence>
<evidence type="ECO:0000313" key="1">
    <source>
        <dbReference type="EMBL" id="MFJ1472531.1"/>
    </source>
</evidence>
<proteinExistence type="predicted"/>
<gene>
    <name evidence="1" type="ORF">QPK29_032925</name>
</gene>
<name>A0ACC7MRT6_9BURK</name>
<accession>A0ACC7MRT6</accession>
<keyword evidence="2" id="KW-1185">Reference proteome</keyword>
<sequence>MKTIGWVRLGDKASCGGVVAEASSTETSHGKGYAFQGAAMNCKKGCKIADGHPNARLTNGKQRVTHGQRTSGGCALASTLNDVDGIGNASGSNIADAFKQDAEGNLLEIFLPRPLPLCTFDQHVVFVDEHGAELDGVSYQLADERGAIIAGVTGSDGRTDIMGSERTGNLTISLGAGEAA</sequence>